<dbReference type="RefSeq" id="WP_244154567.1">
    <property type="nucleotide sequence ID" value="NZ_FMZH01000001.1"/>
</dbReference>
<evidence type="ECO:0000313" key="3">
    <source>
        <dbReference type="Proteomes" id="UP000199455"/>
    </source>
</evidence>
<accession>A0A1G6J7A9</accession>
<feature type="signal peptide" evidence="1">
    <location>
        <begin position="1"/>
        <end position="24"/>
    </location>
</feature>
<organism evidence="2 3">
    <name type="scientific">Pedobacter soli</name>
    <dbReference type="NCBI Taxonomy" id="390242"/>
    <lineage>
        <taxon>Bacteria</taxon>
        <taxon>Pseudomonadati</taxon>
        <taxon>Bacteroidota</taxon>
        <taxon>Sphingobacteriia</taxon>
        <taxon>Sphingobacteriales</taxon>
        <taxon>Sphingobacteriaceae</taxon>
        <taxon>Pedobacter</taxon>
    </lineage>
</organism>
<dbReference type="STRING" id="390242.SAMN04488024_101368"/>
<dbReference type="EMBL" id="FMZH01000001">
    <property type="protein sequence ID" value="SDC14678.1"/>
    <property type="molecule type" value="Genomic_DNA"/>
</dbReference>
<sequence length="131" mass="14154">MKTQNRVAFVSCLVLTMFFFSTKAQTKAVLFDGILTAGYVDHGAFINCAGPSIKFSKKPYTVLLGMLPSLRIKEDKVAAGATKNSVLTPNLGFGLTAAFRHIAVQLPVFYNAKTAAKNGEWNLGVGLGYKF</sequence>
<evidence type="ECO:0000256" key="1">
    <source>
        <dbReference type="SAM" id="SignalP"/>
    </source>
</evidence>
<keyword evidence="3" id="KW-1185">Reference proteome</keyword>
<proteinExistence type="predicted"/>
<evidence type="ECO:0000313" key="2">
    <source>
        <dbReference type="EMBL" id="SDC14678.1"/>
    </source>
</evidence>
<keyword evidence="1" id="KW-0732">Signal</keyword>
<gene>
    <name evidence="2" type="ORF">SAMN04488024_101368</name>
</gene>
<evidence type="ECO:0008006" key="4">
    <source>
        <dbReference type="Google" id="ProtNLM"/>
    </source>
</evidence>
<reference evidence="3" key="1">
    <citation type="submission" date="2016-10" db="EMBL/GenBank/DDBJ databases">
        <authorList>
            <person name="Varghese N."/>
            <person name="Submissions S."/>
        </authorList>
    </citation>
    <scope>NUCLEOTIDE SEQUENCE [LARGE SCALE GENOMIC DNA]</scope>
    <source>
        <strain evidence="3">DSM 18609</strain>
    </source>
</reference>
<feature type="chain" id="PRO_5011775144" description="Outer membrane insertion C-terminal signal" evidence="1">
    <location>
        <begin position="25"/>
        <end position="131"/>
    </location>
</feature>
<dbReference type="Proteomes" id="UP000199455">
    <property type="component" value="Unassembled WGS sequence"/>
</dbReference>
<name>A0A1G6J7A9_9SPHI</name>
<protein>
    <recommendedName>
        <fullName evidence="4">Outer membrane insertion C-terminal signal</fullName>
    </recommendedName>
</protein>
<dbReference type="AlphaFoldDB" id="A0A1G6J7A9"/>